<proteinExistence type="predicted"/>
<dbReference type="AlphaFoldDB" id="A0AAN7JJL1"/>
<sequence length="134" mass="15289">MAKLSDFIRWTHTSVDVDDDFLFSRRIRRSNQKIKHSQAQSKRRMGRRERWPGPQRTQQPILCCLCLPTSLLLAGRFMVKMLQIRLKREPSSEVSGGRKPPSAGAATVACPDHFILADLPVDKARRSPPQLSRP</sequence>
<evidence type="ECO:0000256" key="1">
    <source>
        <dbReference type="SAM" id="MobiDB-lite"/>
    </source>
</evidence>
<accession>A0AAN7JJL1</accession>
<name>A0AAN7JJL1_9MYRT</name>
<evidence type="ECO:0000313" key="3">
    <source>
        <dbReference type="Proteomes" id="UP001345219"/>
    </source>
</evidence>
<dbReference type="Proteomes" id="UP001345219">
    <property type="component" value="Chromosome 10"/>
</dbReference>
<dbReference type="EMBL" id="JAXIOK010000021">
    <property type="protein sequence ID" value="KAK4745945.1"/>
    <property type="molecule type" value="Genomic_DNA"/>
</dbReference>
<keyword evidence="3" id="KW-1185">Reference proteome</keyword>
<feature type="compositionally biased region" description="Basic residues" evidence="1">
    <location>
        <begin position="32"/>
        <end position="47"/>
    </location>
</feature>
<evidence type="ECO:0000313" key="2">
    <source>
        <dbReference type="EMBL" id="KAK4745945.1"/>
    </source>
</evidence>
<organism evidence="2 3">
    <name type="scientific">Trapa incisa</name>
    <dbReference type="NCBI Taxonomy" id="236973"/>
    <lineage>
        <taxon>Eukaryota</taxon>
        <taxon>Viridiplantae</taxon>
        <taxon>Streptophyta</taxon>
        <taxon>Embryophyta</taxon>
        <taxon>Tracheophyta</taxon>
        <taxon>Spermatophyta</taxon>
        <taxon>Magnoliopsida</taxon>
        <taxon>eudicotyledons</taxon>
        <taxon>Gunneridae</taxon>
        <taxon>Pentapetalae</taxon>
        <taxon>rosids</taxon>
        <taxon>malvids</taxon>
        <taxon>Myrtales</taxon>
        <taxon>Lythraceae</taxon>
        <taxon>Trapa</taxon>
    </lineage>
</organism>
<protein>
    <submittedName>
        <fullName evidence="2">Uncharacterized protein</fullName>
    </submittedName>
</protein>
<reference evidence="2 3" key="1">
    <citation type="journal article" date="2023" name="Hortic Res">
        <title>Pangenome of water caltrop reveals structural variations and asymmetric subgenome divergence after allopolyploidization.</title>
        <authorList>
            <person name="Zhang X."/>
            <person name="Chen Y."/>
            <person name="Wang L."/>
            <person name="Yuan Y."/>
            <person name="Fang M."/>
            <person name="Shi L."/>
            <person name="Lu R."/>
            <person name="Comes H.P."/>
            <person name="Ma Y."/>
            <person name="Chen Y."/>
            <person name="Huang G."/>
            <person name="Zhou Y."/>
            <person name="Zheng Z."/>
            <person name="Qiu Y."/>
        </authorList>
    </citation>
    <scope>NUCLEOTIDE SEQUENCE [LARGE SCALE GENOMIC DNA]</scope>
    <source>
        <tissue evidence="2">Roots</tissue>
    </source>
</reference>
<gene>
    <name evidence="2" type="ORF">SAY87_012257</name>
</gene>
<comment type="caution">
    <text evidence="2">The sequence shown here is derived from an EMBL/GenBank/DDBJ whole genome shotgun (WGS) entry which is preliminary data.</text>
</comment>
<feature type="region of interest" description="Disordered" evidence="1">
    <location>
        <begin position="32"/>
        <end position="55"/>
    </location>
</feature>
<feature type="region of interest" description="Disordered" evidence="1">
    <location>
        <begin position="87"/>
        <end position="106"/>
    </location>
</feature>